<dbReference type="RefSeq" id="WP_006904294.1">
    <property type="nucleotide sequence ID" value="NZ_JH976535.1"/>
</dbReference>
<dbReference type="Pfam" id="PF14020">
    <property type="entry name" value="DUF4236"/>
    <property type="match status" value="1"/>
</dbReference>
<keyword evidence="4" id="KW-1185">Reference proteome</keyword>
<comment type="caution">
    <text evidence="3">The sequence shown here is derived from an EMBL/GenBank/DDBJ whole genome shotgun (WGS) entry which is preliminary data.</text>
</comment>
<dbReference type="InterPro" id="IPR025330">
    <property type="entry name" value="DUF4236"/>
</dbReference>
<dbReference type="STRING" id="867903.ThesuDRAFT_02013"/>
<protein>
    <recommendedName>
        <fullName evidence="2">DUF4236 domain-containing protein</fullName>
    </recommendedName>
</protein>
<reference evidence="3" key="1">
    <citation type="submission" date="2010-10" db="EMBL/GenBank/DDBJ databases">
        <authorList>
            <consortium name="US DOE Joint Genome Institute (JGI-PGF)"/>
            <person name="Lucas S."/>
            <person name="Copeland A."/>
            <person name="Lapidus A."/>
            <person name="Bruce D."/>
            <person name="Goodwin L."/>
            <person name="Pitluck S."/>
            <person name="Kyrpides N."/>
            <person name="Mavromatis K."/>
            <person name="Detter J.C."/>
            <person name="Han C."/>
            <person name="Land M."/>
            <person name="Hauser L."/>
            <person name="Markowitz V."/>
            <person name="Cheng J.-F."/>
            <person name="Hugenholtz P."/>
            <person name="Woyke T."/>
            <person name="Wu D."/>
            <person name="Pukall R."/>
            <person name="Wahrenburg C."/>
            <person name="Brambilla E."/>
            <person name="Klenk H.-P."/>
            <person name="Eisen J.A."/>
        </authorList>
    </citation>
    <scope>NUCLEOTIDE SEQUENCE [LARGE SCALE GENOMIC DNA]</scope>
    <source>
        <strain evidence="3">DSM 13965</strain>
    </source>
</reference>
<reference evidence="3" key="2">
    <citation type="submission" date="2012-10" db="EMBL/GenBank/DDBJ databases">
        <title>Improved high-quality draft of Thermaerobacter subterraneus C21, DSM 13965.</title>
        <authorList>
            <consortium name="DOE Joint Genome Institute"/>
            <person name="Eisen J."/>
            <person name="Huntemann M."/>
            <person name="Wei C.-L."/>
            <person name="Han J."/>
            <person name="Detter J.C."/>
            <person name="Han C."/>
            <person name="Tapia R."/>
            <person name="Chen A."/>
            <person name="Kyrpides N."/>
            <person name="Mavromatis K."/>
            <person name="Markowitz V."/>
            <person name="Szeto E."/>
            <person name="Ivanova N."/>
            <person name="Mikhailova N."/>
            <person name="Ovchinnikova G."/>
            <person name="Pagani I."/>
            <person name="Pati A."/>
            <person name="Goodwin L."/>
            <person name="Nordberg H.P."/>
            <person name="Cantor M.N."/>
            <person name="Hua S.X."/>
            <person name="Woyke T."/>
            <person name="Eisen J."/>
            <person name="Klenk H.-P."/>
        </authorList>
    </citation>
    <scope>NUCLEOTIDE SEQUENCE [LARGE SCALE GENOMIC DNA]</scope>
    <source>
        <strain evidence="3">DSM 13965</strain>
    </source>
</reference>
<dbReference type="Pfam" id="PF13432">
    <property type="entry name" value="TPR_16"/>
    <property type="match status" value="2"/>
</dbReference>
<dbReference type="OrthoDB" id="983149at2"/>
<feature type="region of interest" description="Disordered" evidence="1">
    <location>
        <begin position="282"/>
        <end position="302"/>
    </location>
</feature>
<feature type="region of interest" description="Disordered" evidence="1">
    <location>
        <begin position="407"/>
        <end position="451"/>
    </location>
</feature>
<accession>K6NZH7</accession>
<sequence>MGWYLRKSFRLAPGVRLNLSRSGLGVSVGTRGARIGVGPRGAYVHAGTGGIYYRKTLAPPARRRGRRHREAAQAAPATTVRSFPDGRVDGGPATGALGCLGLVLLLVATGVPWLWPLAVGTLAAALFLSWKDGQLVRTWQQAAAACQAGRWEEGRRLVEPLLSRHPEEADLWLLWGLILWQAGQEAEAAGALLRIDACPDTLGRLAGRTRTAWEVEFRPWPLRVELPSAPGVDLLQAYLLARTGRHAEALAQLDGALALNPGFHAARLLKALILVEGHRGREATGSGPAGSSPGAGAAAGPGAGAGDALHQAVALLQDIPRDDALYLWAVAIMGQAFREAGHPDLAVATLRTATRFRRDPEALKAIRYQMALAYRDLGDLRRAREQLARIVTEDIGYRDARQLLERWGGTARGGRDPRPGGGGRGGRPAPARVPGRQEPGAGQDEPASRGS</sequence>
<evidence type="ECO:0000313" key="4">
    <source>
        <dbReference type="Proteomes" id="UP000005710"/>
    </source>
</evidence>
<evidence type="ECO:0000313" key="3">
    <source>
        <dbReference type="EMBL" id="EKP94280.1"/>
    </source>
</evidence>
<dbReference type="EMBL" id="AENY02000003">
    <property type="protein sequence ID" value="EKP94280.1"/>
    <property type="molecule type" value="Genomic_DNA"/>
</dbReference>
<feature type="compositionally biased region" description="Low complexity" evidence="1">
    <location>
        <begin position="285"/>
        <end position="296"/>
    </location>
</feature>
<dbReference type="HOGENOM" id="CLU_743415_0_0_9"/>
<dbReference type="Gene3D" id="1.25.40.10">
    <property type="entry name" value="Tetratricopeptide repeat domain"/>
    <property type="match status" value="2"/>
</dbReference>
<proteinExistence type="predicted"/>
<dbReference type="Proteomes" id="UP000005710">
    <property type="component" value="Unassembled WGS sequence"/>
</dbReference>
<dbReference type="AlphaFoldDB" id="K6NZH7"/>
<evidence type="ECO:0000256" key="1">
    <source>
        <dbReference type="SAM" id="MobiDB-lite"/>
    </source>
</evidence>
<dbReference type="eggNOG" id="COG0457">
    <property type="taxonomic scope" value="Bacteria"/>
</dbReference>
<dbReference type="InterPro" id="IPR011990">
    <property type="entry name" value="TPR-like_helical_dom_sf"/>
</dbReference>
<feature type="compositionally biased region" description="Low complexity" evidence="1">
    <location>
        <begin position="427"/>
        <end position="436"/>
    </location>
</feature>
<name>K6NZH7_9FIRM</name>
<organism evidence="3 4">
    <name type="scientific">Thermaerobacter subterraneus DSM 13965</name>
    <dbReference type="NCBI Taxonomy" id="867903"/>
    <lineage>
        <taxon>Bacteria</taxon>
        <taxon>Bacillati</taxon>
        <taxon>Bacillota</taxon>
        <taxon>Clostridia</taxon>
        <taxon>Eubacteriales</taxon>
        <taxon>Clostridiales Family XVII. Incertae Sedis</taxon>
        <taxon>Thermaerobacter</taxon>
    </lineage>
</organism>
<dbReference type="SUPFAM" id="SSF48452">
    <property type="entry name" value="TPR-like"/>
    <property type="match status" value="1"/>
</dbReference>
<evidence type="ECO:0000259" key="2">
    <source>
        <dbReference type="Pfam" id="PF14020"/>
    </source>
</evidence>
<feature type="domain" description="DUF4236" evidence="2">
    <location>
        <begin position="3"/>
        <end position="54"/>
    </location>
</feature>
<gene>
    <name evidence="3" type="ORF">ThesuDRAFT_02013</name>
</gene>